<dbReference type="GO" id="GO:0031267">
    <property type="term" value="F:small GTPase binding"/>
    <property type="evidence" value="ECO:0007669"/>
    <property type="project" value="InterPro"/>
</dbReference>
<dbReference type="GO" id="GO:0005829">
    <property type="term" value="C:cytosol"/>
    <property type="evidence" value="ECO:0007669"/>
    <property type="project" value="EnsemblFungi"/>
</dbReference>
<dbReference type="PROSITE" id="PS50166">
    <property type="entry name" value="IMPORTIN_B_NT"/>
    <property type="match status" value="1"/>
</dbReference>
<evidence type="ECO:0000313" key="11">
    <source>
        <dbReference type="Proteomes" id="UP000053447"/>
    </source>
</evidence>
<dbReference type="Pfam" id="PF25574">
    <property type="entry name" value="TPR_IMB1"/>
    <property type="match status" value="1"/>
</dbReference>
<dbReference type="Gene3D" id="1.25.10.10">
    <property type="entry name" value="Leucine-rich Repeat Variant"/>
    <property type="match status" value="1"/>
</dbReference>
<dbReference type="GO" id="GO:0005635">
    <property type="term" value="C:nuclear envelope"/>
    <property type="evidence" value="ECO:0007669"/>
    <property type="project" value="EnsemblFungi"/>
</dbReference>
<keyword evidence="5" id="KW-0677">Repeat</keyword>
<evidence type="ECO:0000256" key="1">
    <source>
        <dbReference type="ARBA" id="ARBA00004496"/>
    </source>
</evidence>
<dbReference type="Proteomes" id="UP000053447">
    <property type="component" value="Unassembled WGS sequence"/>
</dbReference>
<dbReference type="GO" id="GO:0044877">
    <property type="term" value="F:protein-containing complex binding"/>
    <property type="evidence" value="ECO:0007669"/>
    <property type="project" value="EnsemblFungi"/>
</dbReference>
<dbReference type="InterPro" id="IPR058584">
    <property type="entry name" value="IMB1_TNPO1-like_TPR"/>
</dbReference>
<sequence length="898" mass="100847">MNIGELLANTLSPDARLRAEATRQLEVISRDHWTAYMHMLSQELVNEQAPSHIRSASGLALKNSLTSKEKHRQEEYNQKWFSLEQSLKQQIKSNAFLALASQDGKAGQAAAQFIAAIAAIELPINQWPELMVNLVQNVSEGQNSNLKQASLQAIGYICETVDSENLAAQSNAILTAVVQGARKEELNSSVRFAAVSALFDSLEFVKENFEREGERNYIMQVVCEATQSEDVRVQITAFGCLVRIMQLYYDKMRFYMEKALFGLTVLGMKHNDEKVALQAVEFWSTVCEEEIDVSLEIQEALENGVSSERKNFQFAKIALPEVLPVLLQLMCKQDEDVDEDEWNVSMAAGTCVQLFSQCVEGLIVGPVLTFVEANIRSDDWKRREAGVMALGSILEGPDPKLLETLMQEALPVLISMMSDPVIQVQDTTAWTLGRITDLVINAISLEIHLPSLIHALLNGLNANPRIVSNCCWALMNLFEQLNGNSYRSKQQVSIMSPYFENSVSSLLRVTEQTINENNSRTSAYEALSTMVTYSSMDMIPIVSRLLIVILERLEQTIAFQSQIIGIDERTNHEKHQSNLCNTLTSIIRRLGSDMRSSSDRIMTILLQLIQNASRHSIIHEDVFLAISALTSGNILDFCVNFIIHELVLDGYFCVYLDSFVPFLYSALSNIEEYQLCSIAVGLIGDISRALGDKVIPYCDNFMTHLLQNLQSSVLHPNVKPVILSCFGDIALAIGSNFIKYLEVVMQLLQQASTIYSTPDQGYEMIDYVNQLREGIVEAYVGIVQALKEEKKSNPLLPYIQHIFRFLAVIHNVHDKSESLTRAMIGLLGFVKQLNDCNCFKHYSDFAEIFPRNQISSMLQVEWVNECLKQGRTKPGYSSSTKEVARWSTEQIKAVINGK</sequence>
<comment type="similarity">
    <text evidence="2">Belongs to the importin beta family. Importin beta-1 subfamily.</text>
</comment>
<dbReference type="InterPro" id="IPR040122">
    <property type="entry name" value="Importin_beta"/>
</dbReference>
<evidence type="ECO:0000259" key="9">
    <source>
        <dbReference type="PROSITE" id="PS50166"/>
    </source>
</evidence>
<keyword evidence="6" id="KW-0653">Protein transport</keyword>
<dbReference type="GO" id="GO:0097718">
    <property type="term" value="F:disordered domain specific binding"/>
    <property type="evidence" value="ECO:0007669"/>
    <property type="project" value="EnsemblFungi"/>
</dbReference>
<dbReference type="InterPro" id="IPR016024">
    <property type="entry name" value="ARM-type_fold"/>
</dbReference>
<keyword evidence="3" id="KW-0813">Transport</keyword>
<evidence type="ECO:0000256" key="4">
    <source>
        <dbReference type="ARBA" id="ARBA00022490"/>
    </source>
</evidence>
<dbReference type="STRING" id="1408657.A0A0W4ZTP6"/>
<dbReference type="GO" id="GO:0006607">
    <property type="term" value="P:NLS-bearing protein import into nucleus"/>
    <property type="evidence" value="ECO:0007669"/>
    <property type="project" value="EnsemblFungi"/>
</dbReference>
<dbReference type="InterPro" id="IPR001494">
    <property type="entry name" value="Importin-beta_N"/>
</dbReference>
<evidence type="ECO:0000256" key="6">
    <source>
        <dbReference type="ARBA" id="ARBA00022927"/>
    </source>
</evidence>
<protein>
    <recommendedName>
        <fullName evidence="7">Importin-95</fullName>
    </recommendedName>
    <alternativeName>
        <fullName evidence="8">Karyopherin-95</fullName>
    </alternativeName>
</protein>
<dbReference type="GO" id="GO:0006612">
    <property type="term" value="P:protein targeting to membrane"/>
    <property type="evidence" value="ECO:0007669"/>
    <property type="project" value="EnsemblFungi"/>
</dbReference>
<dbReference type="VEuPathDB" id="FungiDB:T551_00990"/>
<dbReference type="Pfam" id="PF13513">
    <property type="entry name" value="HEAT_EZ"/>
    <property type="match status" value="1"/>
</dbReference>
<comment type="subcellular location">
    <subcellularLocation>
        <location evidence="1">Cytoplasm</location>
    </subcellularLocation>
</comment>
<reference evidence="11" key="1">
    <citation type="journal article" date="2016" name="Nat. Commun.">
        <title>Genome analysis of three Pneumocystis species reveals adaptation mechanisms to life exclusively in mammalian hosts.</title>
        <authorList>
            <person name="Ma L."/>
            <person name="Chen Z."/>
            <person name="Huang D.W."/>
            <person name="Kutty G."/>
            <person name="Ishihara M."/>
            <person name="Wang H."/>
            <person name="Abouelleil A."/>
            <person name="Bishop L."/>
            <person name="Davey E."/>
            <person name="Deng R."/>
            <person name="Deng X."/>
            <person name="Fan L."/>
            <person name="Fantoni G."/>
            <person name="Fitzgerald M."/>
            <person name="Gogineni E."/>
            <person name="Goldberg J.M."/>
            <person name="Handley G."/>
            <person name="Hu X."/>
            <person name="Huber C."/>
            <person name="Jiao X."/>
            <person name="Jones K."/>
            <person name="Levin J.Z."/>
            <person name="Liu Y."/>
            <person name="Macdonald P."/>
            <person name="Melnikov A."/>
            <person name="Raley C."/>
            <person name="Sassi M."/>
            <person name="Sherman B.T."/>
            <person name="Song X."/>
            <person name="Sykes S."/>
            <person name="Tran B."/>
            <person name="Walsh L."/>
            <person name="Xia Y."/>
            <person name="Yang J."/>
            <person name="Young S."/>
            <person name="Zeng Q."/>
            <person name="Zheng X."/>
            <person name="Stephens R."/>
            <person name="Nusbaum C."/>
            <person name="Birren B.W."/>
            <person name="Azadi P."/>
            <person name="Lempicki R.A."/>
            <person name="Cuomo C.A."/>
            <person name="Kovacs J.A."/>
        </authorList>
    </citation>
    <scope>NUCLEOTIDE SEQUENCE [LARGE SCALE GENOMIC DNA]</scope>
    <source>
        <strain evidence="11">RU7</strain>
    </source>
</reference>
<name>A0A0W4ZTP6_PNEJ7</name>
<proteinExistence type="inferred from homology"/>
<keyword evidence="11" id="KW-1185">Reference proteome</keyword>
<evidence type="ECO:0000256" key="3">
    <source>
        <dbReference type="ARBA" id="ARBA00022448"/>
    </source>
</evidence>
<dbReference type="InterPro" id="IPR011989">
    <property type="entry name" value="ARM-like"/>
</dbReference>
<dbReference type="PANTHER" id="PTHR10527">
    <property type="entry name" value="IMPORTIN BETA"/>
    <property type="match status" value="1"/>
</dbReference>
<accession>A0A0W4ZTP6</accession>
<dbReference type="GO" id="GO:0051292">
    <property type="term" value="P:nuclear pore complex assembly"/>
    <property type="evidence" value="ECO:0007669"/>
    <property type="project" value="EnsemblFungi"/>
</dbReference>
<dbReference type="Pfam" id="PF03810">
    <property type="entry name" value="IBN_N"/>
    <property type="match status" value="1"/>
</dbReference>
<keyword evidence="4" id="KW-0963">Cytoplasm</keyword>
<dbReference type="GO" id="GO:0046822">
    <property type="term" value="P:regulation of nucleocytoplasmic transport"/>
    <property type="evidence" value="ECO:0007669"/>
    <property type="project" value="EnsemblFungi"/>
</dbReference>
<dbReference type="GO" id="GO:0042564">
    <property type="term" value="C:NLS-dependent protein nuclear import complex"/>
    <property type="evidence" value="ECO:0007669"/>
    <property type="project" value="EnsemblFungi"/>
</dbReference>
<dbReference type="eggNOG" id="KOG1241">
    <property type="taxonomic scope" value="Eukaryota"/>
</dbReference>
<dbReference type="GeneID" id="28939508"/>
<dbReference type="GO" id="GO:0060188">
    <property type="term" value="P:regulation of protein desumoylation"/>
    <property type="evidence" value="ECO:0007669"/>
    <property type="project" value="EnsemblFungi"/>
</dbReference>
<feature type="domain" description="Importin N-terminal" evidence="9">
    <location>
        <begin position="21"/>
        <end position="101"/>
    </location>
</feature>
<evidence type="ECO:0000256" key="5">
    <source>
        <dbReference type="ARBA" id="ARBA00022737"/>
    </source>
</evidence>
<dbReference type="GO" id="GO:0061608">
    <property type="term" value="F:nuclear import signal receptor activity"/>
    <property type="evidence" value="ECO:0007669"/>
    <property type="project" value="EnsemblFungi"/>
</dbReference>
<dbReference type="FunFam" id="1.25.10.10:FF:000027">
    <property type="entry name" value="Importin subunit beta-1"/>
    <property type="match status" value="1"/>
</dbReference>
<organism evidence="10 11">
    <name type="scientific">Pneumocystis jirovecii (strain RU7)</name>
    <name type="common">Human pneumocystis pneumonia agent</name>
    <dbReference type="NCBI Taxonomy" id="1408657"/>
    <lineage>
        <taxon>Eukaryota</taxon>
        <taxon>Fungi</taxon>
        <taxon>Dikarya</taxon>
        <taxon>Ascomycota</taxon>
        <taxon>Taphrinomycotina</taxon>
        <taxon>Pneumocystomycetes</taxon>
        <taxon>Pneumocystaceae</taxon>
        <taxon>Pneumocystis</taxon>
    </lineage>
</organism>
<dbReference type="GO" id="GO:0005085">
    <property type="term" value="F:guanyl-nucleotide exchange factor activity"/>
    <property type="evidence" value="ECO:0007669"/>
    <property type="project" value="EnsemblFungi"/>
</dbReference>
<dbReference type="SMART" id="SM00913">
    <property type="entry name" value="IBN_N"/>
    <property type="match status" value="1"/>
</dbReference>
<evidence type="ECO:0000313" key="10">
    <source>
        <dbReference type="EMBL" id="KTW31729.1"/>
    </source>
</evidence>
<dbReference type="GO" id="GO:0006656">
    <property type="term" value="P:phosphatidylcholine biosynthetic process"/>
    <property type="evidence" value="ECO:0007669"/>
    <property type="project" value="EnsemblFungi"/>
</dbReference>
<comment type="caution">
    <text evidence="10">The sequence shown here is derived from an EMBL/GenBank/DDBJ whole genome shotgun (WGS) entry which is preliminary data.</text>
</comment>
<evidence type="ECO:0000256" key="7">
    <source>
        <dbReference type="ARBA" id="ARBA00079884"/>
    </source>
</evidence>
<dbReference type="OrthoDB" id="10263328at2759"/>
<dbReference type="SUPFAM" id="SSF48371">
    <property type="entry name" value="ARM repeat"/>
    <property type="match status" value="1"/>
</dbReference>
<dbReference type="GO" id="GO:0061676">
    <property type="term" value="F:importin-alpha family protein binding"/>
    <property type="evidence" value="ECO:0007669"/>
    <property type="project" value="EnsemblFungi"/>
</dbReference>
<gene>
    <name evidence="10" type="ORF">T551_00990</name>
</gene>
<dbReference type="GO" id="GO:0034399">
    <property type="term" value="C:nuclear periphery"/>
    <property type="evidence" value="ECO:0007669"/>
    <property type="project" value="EnsemblFungi"/>
</dbReference>
<evidence type="ECO:0000256" key="8">
    <source>
        <dbReference type="ARBA" id="ARBA00083566"/>
    </source>
</evidence>
<dbReference type="AlphaFoldDB" id="A0A0W4ZTP6"/>
<dbReference type="RefSeq" id="XP_018230421.1">
    <property type="nucleotide sequence ID" value="XM_018373253.1"/>
</dbReference>
<evidence type="ECO:0000256" key="2">
    <source>
        <dbReference type="ARBA" id="ARBA00010907"/>
    </source>
</evidence>
<dbReference type="EMBL" id="LFWA01000004">
    <property type="protein sequence ID" value="KTW31729.1"/>
    <property type="molecule type" value="Genomic_DNA"/>
</dbReference>